<proteinExistence type="predicted"/>
<dbReference type="AlphaFoldDB" id="A0A0G1F8L7"/>
<organism evidence="2 3">
    <name type="scientific">Candidatus Nomurabacteria bacterium GW2011_GWB1_43_7</name>
    <dbReference type="NCBI Taxonomy" id="1618747"/>
    <lineage>
        <taxon>Bacteria</taxon>
        <taxon>Candidatus Nomuraibacteriota</taxon>
    </lineage>
</organism>
<reference evidence="2 3" key="1">
    <citation type="journal article" date="2015" name="Nature">
        <title>rRNA introns, odd ribosomes, and small enigmatic genomes across a large radiation of phyla.</title>
        <authorList>
            <person name="Brown C.T."/>
            <person name="Hug L.A."/>
            <person name="Thomas B.C."/>
            <person name="Sharon I."/>
            <person name="Castelle C.J."/>
            <person name="Singh A."/>
            <person name="Wilkins M.J."/>
            <person name="Williams K.H."/>
            <person name="Banfield J.F."/>
        </authorList>
    </citation>
    <scope>NUCLEOTIDE SEQUENCE [LARGE SCALE GENOMIC DNA]</scope>
</reference>
<protein>
    <submittedName>
        <fullName evidence="2">Uncharacterized protein</fullName>
    </submittedName>
</protein>
<gene>
    <name evidence="2" type="ORF">UW02_C0026G0022</name>
</gene>
<evidence type="ECO:0000256" key="1">
    <source>
        <dbReference type="SAM" id="MobiDB-lite"/>
    </source>
</evidence>
<comment type="caution">
    <text evidence="2">The sequence shown here is derived from an EMBL/GenBank/DDBJ whole genome shotgun (WGS) entry which is preliminary data.</text>
</comment>
<sequence>MSDEVFEKAKEEDMSKGEAEELQELIDETGLDIDEAHELWQGL</sequence>
<accession>A0A0G1F8L7</accession>
<feature type="compositionally biased region" description="Basic and acidic residues" evidence="1">
    <location>
        <begin position="1"/>
        <end position="19"/>
    </location>
</feature>
<evidence type="ECO:0000313" key="3">
    <source>
        <dbReference type="Proteomes" id="UP000034751"/>
    </source>
</evidence>
<evidence type="ECO:0000313" key="2">
    <source>
        <dbReference type="EMBL" id="KKT18626.1"/>
    </source>
</evidence>
<dbReference type="EMBL" id="LCGS01000026">
    <property type="protein sequence ID" value="KKT18626.1"/>
    <property type="molecule type" value="Genomic_DNA"/>
</dbReference>
<feature type="region of interest" description="Disordered" evidence="1">
    <location>
        <begin position="1"/>
        <end position="20"/>
    </location>
</feature>
<dbReference type="STRING" id="1618747.UW02_C0026G0022"/>
<name>A0A0G1F8L7_9BACT</name>
<dbReference type="Proteomes" id="UP000034751">
    <property type="component" value="Unassembled WGS sequence"/>
</dbReference>